<dbReference type="OrthoDB" id="88014at2"/>
<evidence type="ECO:0000256" key="1">
    <source>
        <dbReference type="ARBA" id="ARBA00004651"/>
    </source>
</evidence>
<feature type="transmembrane region" description="Helical" evidence="6">
    <location>
        <begin position="329"/>
        <end position="347"/>
    </location>
</feature>
<dbReference type="EMBL" id="LCTZ01000002">
    <property type="protein sequence ID" value="KQC29232.1"/>
    <property type="molecule type" value="Genomic_DNA"/>
</dbReference>
<feature type="transmembrane region" description="Helical" evidence="6">
    <location>
        <begin position="38"/>
        <end position="58"/>
    </location>
</feature>
<keyword evidence="3 6" id="KW-0812">Transmembrane</keyword>
<organism evidence="7 8">
    <name type="scientific">Flagellimonas eckloniae</name>
    <dbReference type="NCBI Taxonomy" id="346185"/>
    <lineage>
        <taxon>Bacteria</taxon>
        <taxon>Pseudomonadati</taxon>
        <taxon>Bacteroidota</taxon>
        <taxon>Flavobacteriia</taxon>
        <taxon>Flavobacteriales</taxon>
        <taxon>Flavobacteriaceae</taxon>
        <taxon>Flagellimonas</taxon>
    </lineage>
</organism>
<dbReference type="Proteomes" id="UP000050827">
    <property type="component" value="Unassembled WGS sequence"/>
</dbReference>
<feature type="transmembrane region" description="Helical" evidence="6">
    <location>
        <begin position="12"/>
        <end position="32"/>
    </location>
</feature>
<evidence type="ECO:0000256" key="5">
    <source>
        <dbReference type="ARBA" id="ARBA00023136"/>
    </source>
</evidence>
<feature type="transmembrane region" description="Helical" evidence="6">
    <location>
        <begin position="79"/>
        <end position="99"/>
    </location>
</feature>
<feature type="transmembrane region" description="Helical" evidence="6">
    <location>
        <begin position="299"/>
        <end position="323"/>
    </location>
</feature>
<evidence type="ECO:0000256" key="2">
    <source>
        <dbReference type="ARBA" id="ARBA00022475"/>
    </source>
</evidence>
<proteinExistence type="predicted"/>
<evidence type="ECO:0000256" key="3">
    <source>
        <dbReference type="ARBA" id="ARBA00022692"/>
    </source>
</evidence>
<feature type="transmembrane region" description="Helical" evidence="6">
    <location>
        <begin position="445"/>
        <end position="465"/>
    </location>
</feature>
<feature type="transmembrane region" description="Helical" evidence="6">
    <location>
        <begin position="151"/>
        <end position="171"/>
    </location>
</feature>
<keyword evidence="4 6" id="KW-1133">Transmembrane helix</keyword>
<gene>
    <name evidence="7" type="ORF">AAY42_04440</name>
</gene>
<keyword evidence="5 6" id="KW-0472">Membrane</keyword>
<dbReference type="GO" id="GO:0005886">
    <property type="term" value="C:plasma membrane"/>
    <property type="evidence" value="ECO:0007669"/>
    <property type="project" value="UniProtKB-SubCell"/>
</dbReference>
<evidence type="ECO:0000313" key="7">
    <source>
        <dbReference type="EMBL" id="KQC29232.1"/>
    </source>
</evidence>
<evidence type="ECO:0000256" key="4">
    <source>
        <dbReference type="ARBA" id="ARBA00022989"/>
    </source>
</evidence>
<keyword evidence="8" id="KW-1185">Reference proteome</keyword>
<evidence type="ECO:0000256" key="6">
    <source>
        <dbReference type="SAM" id="Phobius"/>
    </source>
</evidence>
<dbReference type="GO" id="GO:0016853">
    <property type="term" value="F:isomerase activity"/>
    <property type="evidence" value="ECO:0007669"/>
    <property type="project" value="UniProtKB-KW"/>
</dbReference>
<evidence type="ECO:0000313" key="8">
    <source>
        <dbReference type="Proteomes" id="UP000050827"/>
    </source>
</evidence>
<dbReference type="PATRIC" id="fig|1547436.3.peg.931"/>
<protein>
    <submittedName>
        <fullName evidence="7">Sugar isomerase</fullName>
    </submittedName>
</protein>
<feature type="transmembrane region" description="Helical" evidence="6">
    <location>
        <begin position="177"/>
        <end position="196"/>
    </location>
</feature>
<sequence length="486" mass="55322">MGIVLKQSLKNITITYLGFAFGAINTLFLYTQILPDEYYGLVTFILASGTILMPLLAFGVHNTMVKFYSNYKDTEKDGFLTLMLITPLLGILPVAILTFLFYEQIGDLVSTVNPMVKEYVWYVFLVGLSMAYFEVFYAWCKVHLKSVFGNFMKEVFGRVGVSILLLLLYFEVITLDVFFKFLVGLYLLRTVIVKIYAYSIRFPKVDFKFPSNTKEILGYSFLIILGGSAAIILLEIDKVMINQFIKIENVAYYGVATYIAMVIIVPSRAMHQITYPLTAELLNSGNHFELETLYRKTSLTLFIASGILFVLIILNIDDLYLLLPESYRDGFPIIFLIGLAKVFDSLLGNNNSILYNSQYYKTVLVFGICLALLTILLNFFLIPQFGLEGAALASFISIFIFNLAKLVFVKLKFGFLPFSKATIKVLVTLILVSVLFHLLQFSFHPIINIVLKSIFIVVMYLGILYRFEISEDITGVLSKWLKKREE</sequence>
<feature type="transmembrane region" description="Helical" evidence="6">
    <location>
        <begin position="250"/>
        <end position="267"/>
    </location>
</feature>
<dbReference type="InterPro" id="IPR002797">
    <property type="entry name" value="Polysacc_synth"/>
</dbReference>
<dbReference type="RefSeq" id="WP_055392790.1">
    <property type="nucleotide sequence ID" value="NZ_LCTZ01000002.1"/>
</dbReference>
<keyword evidence="2" id="KW-1003">Cell membrane</keyword>
<comment type="caution">
    <text evidence="7">The sequence shown here is derived from an EMBL/GenBank/DDBJ whole genome shotgun (WGS) entry which is preliminary data.</text>
</comment>
<dbReference type="AlphaFoldDB" id="A0A0Q1H6G9"/>
<dbReference type="PANTHER" id="PTHR30250:SF11">
    <property type="entry name" value="O-ANTIGEN TRANSPORTER-RELATED"/>
    <property type="match status" value="1"/>
</dbReference>
<reference evidence="7 8" key="1">
    <citation type="submission" date="2015-04" db="EMBL/GenBank/DDBJ databases">
        <title>Complete genome of flavobacterium.</title>
        <authorList>
            <person name="Kwon Y.M."/>
            <person name="Kim S.-J."/>
        </authorList>
    </citation>
    <scope>NUCLEOTIDE SEQUENCE [LARGE SCALE GENOMIC DNA]</scope>
    <source>
        <strain evidence="7 8">DK169</strain>
    </source>
</reference>
<dbReference type="Pfam" id="PF01943">
    <property type="entry name" value="Polysacc_synt"/>
    <property type="match status" value="1"/>
</dbReference>
<name>A0A0Q1H6G9_9FLAO</name>
<dbReference type="PANTHER" id="PTHR30250">
    <property type="entry name" value="PST FAMILY PREDICTED COLANIC ACID TRANSPORTER"/>
    <property type="match status" value="1"/>
</dbReference>
<accession>A0A0Q1H6G9</accession>
<feature type="transmembrane region" description="Helical" evidence="6">
    <location>
        <begin position="119"/>
        <end position="139"/>
    </location>
</feature>
<keyword evidence="7" id="KW-0413">Isomerase</keyword>
<feature type="transmembrane region" description="Helical" evidence="6">
    <location>
        <begin position="359"/>
        <end position="383"/>
    </location>
</feature>
<feature type="transmembrane region" description="Helical" evidence="6">
    <location>
        <begin position="389"/>
        <end position="409"/>
    </location>
</feature>
<comment type="subcellular location">
    <subcellularLocation>
        <location evidence="1">Cell membrane</location>
        <topology evidence="1">Multi-pass membrane protein</topology>
    </subcellularLocation>
</comment>
<feature type="transmembrane region" description="Helical" evidence="6">
    <location>
        <begin position="216"/>
        <end position="234"/>
    </location>
</feature>
<feature type="transmembrane region" description="Helical" evidence="6">
    <location>
        <begin position="421"/>
        <end position="439"/>
    </location>
</feature>
<dbReference type="InterPro" id="IPR050833">
    <property type="entry name" value="Poly_Biosynth_Transport"/>
</dbReference>
<dbReference type="STRING" id="346185.AAY42_04440"/>